<feature type="region of interest" description="Disordered" evidence="1">
    <location>
        <begin position="1"/>
        <end position="69"/>
    </location>
</feature>
<keyword evidence="3" id="KW-1185">Reference proteome</keyword>
<proteinExistence type="predicted"/>
<evidence type="ECO:0000256" key="1">
    <source>
        <dbReference type="SAM" id="MobiDB-lite"/>
    </source>
</evidence>
<organism evidence="2 3">
    <name type="scientific">Calocera cornea HHB12733</name>
    <dbReference type="NCBI Taxonomy" id="1353952"/>
    <lineage>
        <taxon>Eukaryota</taxon>
        <taxon>Fungi</taxon>
        <taxon>Dikarya</taxon>
        <taxon>Basidiomycota</taxon>
        <taxon>Agaricomycotina</taxon>
        <taxon>Dacrymycetes</taxon>
        <taxon>Dacrymycetales</taxon>
        <taxon>Dacrymycetaceae</taxon>
        <taxon>Calocera</taxon>
    </lineage>
</organism>
<reference evidence="2 3" key="1">
    <citation type="journal article" date="2016" name="Mol. Biol. Evol.">
        <title>Comparative Genomics of Early-Diverging Mushroom-Forming Fungi Provides Insights into the Origins of Lignocellulose Decay Capabilities.</title>
        <authorList>
            <person name="Nagy L.G."/>
            <person name="Riley R."/>
            <person name="Tritt A."/>
            <person name="Adam C."/>
            <person name="Daum C."/>
            <person name="Floudas D."/>
            <person name="Sun H."/>
            <person name="Yadav J.S."/>
            <person name="Pangilinan J."/>
            <person name="Larsson K.H."/>
            <person name="Matsuura K."/>
            <person name="Barry K."/>
            <person name="Labutti K."/>
            <person name="Kuo R."/>
            <person name="Ohm R.A."/>
            <person name="Bhattacharya S.S."/>
            <person name="Shirouzu T."/>
            <person name="Yoshinaga Y."/>
            <person name="Martin F.M."/>
            <person name="Grigoriev I.V."/>
            <person name="Hibbett D.S."/>
        </authorList>
    </citation>
    <scope>NUCLEOTIDE SEQUENCE [LARGE SCALE GENOMIC DNA]</scope>
    <source>
        <strain evidence="2 3">HHB12733</strain>
    </source>
</reference>
<feature type="region of interest" description="Disordered" evidence="1">
    <location>
        <begin position="681"/>
        <end position="702"/>
    </location>
</feature>
<name>A0A165K618_9BASI</name>
<dbReference type="AlphaFoldDB" id="A0A165K618"/>
<dbReference type="Proteomes" id="UP000076842">
    <property type="component" value="Unassembled WGS sequence"/>
</dbReference>
<feature type="compositionally biased region" description="Basic and acidic residues" evidence="1">
    <location>
        <begin position="16"/>
        <end position="33"/>
    </location>
</feature>
<evidence type="ECO:0000313" key="2">
    <source>
        <dbReference type="EMBL" id="KZT62732.1"/>
    </source>
</evidence>
<protein>
    <submittedName>
        <fullName evidence="2">Uncharacterized protein</fullName>
    </submittedName>
</protein>
<dbReference type="EMBL" id="KV423915">
    <property type="protein sequence ID" value="KZT62732.1"/>
    <property type="molecule type" value="Genomic_DNA"/>
</dbReference>
<dbReference type="InParanoid" id="A0A165K618"/>
<evidence type="ECO:0000313" key="3">
    <source>
        <dbReference type="Proteomes" id="UP000076842"/>
    </source>
</evidence>
<accession>A0A165K618</accession>
<feature type="compositionally biased region" description="Polar residues" evidence="1">
    <location>
        <begin position="51"/>
        <end position="66"/>
    </location>
</feature>
<sequence>MADTHLATPRLSWDSAARRDEESPPRKFQRADCNDDIDDTGGSSPLGAESTVGTQSSTKAGTTSDTAVEDEAVGVEVEWSECSTADPDDCNSVIVVPTHTAHLLNQPHTSESLAMVVMVGASYRAVLTSNATARFYGLDAGKRKWTEMGSFTVHPSASVWDTLPATVSRHQNAATVTIPFYVHNRSSAERPSLTVVHVVQQGASVSFSCICNSAEVVLVSDGRWTVSQKIGYDHLIVRGVSDDQCLYLEGGGEFRVGRLAAVIIDRTVWVVNYDYACVEGYTISEEHSPVQPESADPPHIRPICCVEMDDAIVNARFEVTVHRKFLAIRYESWITLYKMEEVSDGLQNPLIPVWTLDLLSAIDDESRFIADFTFALDAGHMYFLDQSRFPSRGSSLKAIRLNLSPSTSATPVYALRDEASVVVQGGSEDLLQHVNHLRYEEGTHALVLGRKNSCLWMTMPLGSVPAQALPITVNLGLQPLRFATVRALKDNANWQREVEYQLQTWQVRTSASLVEHVSMSDTFKSFRPGLITGKALTKYWTDWVGQPWGDSWVLEHGLAMKAPMELVAVYVTSYMNCAVVRATFTNGPRYFRLDRYHEVDRIQQSIVLTCWNEKSWEACLDDSTSENPDRSSWLLDFDALFSEEAVEMDRQGIARALKDAPDELAPSPELLAAWLRLGLVSPGESSRGEGEEERDNDLMQAT</sequence>
<gene>
    <name evidence="2" type="ORF">CALCODRAFT_505481</name>
</gene>
<dbReference type="OrthoDB" id="3407546at2759"/>